<dbReference type="GO" id="GO:0004386">
    <property type="term" value="F:helicase activity"/>
    <property type="evidence" value="ECO:0007669"/>
    <property type="project" value="UniProtKB-KW"/>
</dbReference>
<keyword evidence="3" id="KW-0378">Hydrolase</keyword>
<dbReference type="Pfam" id="PF12705">
    <property type="entry name" value="PDDEXK_1"/>
    <property type="match status" value="1"/>
</dbReference>
<reference evidence="9 10" key="1">
    <citation type="submission" date="2020-05" db="EMBL/GenBank/DDBJ databases">
        <title>Genome Sequencing of Type Strains.</title>
        <authorList>
            <person name="Lemaire J.F."/>
            <person name="Inderbitzin P."/>
            <person name="Gregorio O.A."/>
            <person name="Collins S.B."/>
            <person name="Wespe N."/>
            <person name="Knight-Connoni V."/>
        </authorList>
    </citation>
    <scope>NUCLEOTIDE SEQUENCE [LARGE SCALE GENOMIC DNA]</scope>
    <source>
        <strain evidence="9 10">LMG 21957</strain>
    </source>
</reference>
<protein>
    <recommendedName>
        <fullName evidence="8">PD-(D/E)XK endonuclease-like domain-containing protein</fullName>
    </recommendedName>
</protein>
<dbReference type="GO" id="GO:0003677">
    <property type="term" value="F:DNA binding"/>
    <property type="evidence" value="ECO:0007669"/>
    <property type="project" value="UniProtKB-KW"/>
</dbReference>
<evidence type="ECO:0000313" key="10">
    <source>
        <dbReference type="Proteomes" id="UP000526125"/>
    </source>
</evidence>
<dbReference type="InterPro" id="IPR038726">
    <property type="entry name" value="PDDEXK_AddAB-type"/>
</dbReference>
<evidence type="ECO:0000256" key="7">
    <source>
        <dbReference type="ARBA" id="ARBA00023204"/>
    </source>
</evidence>
<name>A0A7Y6BU95_9BACL</name>
<organism evidence="9 10">
    <name type="scientific">Paenibacillus xylanilyticus</name>
    <dbReference type="NCBI Taxonomy" id="248903"/>
    <lineage>
        <taxon>Bacteria</taxon>
        <taxon>Bacillati</taxon>
        <taxon>Bacillota</taxon>
        <taxon>Bacilli</taxon>
        <taxon>Bacillales</taxon>
        <taxon>Paenibacillaceae</taxon>
        <taxon>Paenibacillus</taxon>
    </lineage>
</organism>
<dbReference type="RefSeq" id="WP_175394929.1">
    <property type="nucleotide sequence ID" value="NZ_JABMCB010000165.1"/>
</dbReference>
<comment type="caution">
    <text evidence="9">The sequence shown here is derived from an EMBL/GenBank/DDBJ whole genome shotgun (WGS) entry which is preliminary data.</text>
</comment>
<evidence type="ECO:0000256" key="3">
    <source>
        <dbReference type="ARBA" id="ARBA00022801"/>
    </source>
</evidence>
<proteinExistence type="predicted"/>
<keyword evidence="1" id="KW-0547">Nucleotide-binding</keyword>
<evidence type="ECO:0000256" key="5">
    <source>
        <dbReference type="ARBA" id="ARBA00022840"/>
    </source>
</evidence>
<dbReference type="EMBL" id="JABMCB010000165">
    <property type="protein sequence ID" value="NUU75077.1"/>
    <property type="molecule type" value="Genomic_DNA"/>
</dbReference>
<feature type="domain" description="PD-(D/E)XK endonuclease-like" evidence="8">
    <location>
        <begin position="9"/>
        <end position="306"/>
    </location>
</feature>
<sequence>MNIKYPEFSWSLSRHKTLSECARRYYFSYYASPIGRRRNASNLQKHAWRLKNLQSLAMVFGSSVHEQIHRIVNSLDELKELPLQLEIMANIRSDLNKSYCDLKYRQNLWLEMPSDYSILSEIYFDGELSLEAISDYQQRLPDTVHNLISCNTVNDLFQRRKDTELIASERFRFIEVRGVKVWIVIDLLYRDLGNGKYVITDFKTGKRSENDRTQLALYAKFVKESFQIGTEDQIELRNEYLNDGSFVSFAPTRYDFENIDYLIHTSIDWMQSYLQDIQNNVPLEMEAFEQTKYEPTCRSCQFRELCGKA</sequence>
<dbReference type="GO" id="GO:0006281">
    <property type="term" value="P:DNA repair"/>
    <property type="evidence" value="ECO:0007669"/>
    <property type="project" value="UniProtKB-KW"/>
</dbReference>
<evidence type="ECO:0000256" key="2">
    <source>
        <dbReference type="ARBA" id="ARBA00022763"/>
    </source>
</evidence>
<keyword evidence="7" id="KW-0234">DNA repair</keyword>
<dbReference type="Gene3D" id="3.90.320.10">
    <property type="match status" value="1"/>
</dbReference>
<evidence type="ECO:0000313" key="9">
    <source>
        <dbReference type="EMBL" id="NUU75077.1"/>
    </source>
</evidence>
<keyword evidence="10" id="KW-1185">Reference proteome</keyword>
<keyword evidence="5" id="KW-0067">ATP-binding</keyword>
<keyword evidence="6" id="KW-0238">DNA-binding</keyword>
<gene>
    <name evidence="9" type="ORF">HP552_07465</name>
</gene>
<dbReference type="InterPro" id="IPR011604">
    <property type="entry name" value="PDDEXK-like_dom_sf"/>
</dbReference>
<evidence type="ECO:0000259" key="8">
    <source>
        <dbReference type="Pfam" id="PF12705"/>
    </source>
</evidence>
<dbReference type="AlphaFoldDB" id="A0A7Y6BU95"/>
<dbReference type="GO" id="GO:0016787">
    <property type="term" value="F:hydrolase activity"/>
    <property type="evidence" value="ECO:0007669"/>
    <property type="project" value="UniProtKB-KW"/>
</dbReference>
<accession>A0A7Y6BU95</accession>
<evidence type="ECO:0000256" key="6">
    <source>
        <dbReference type="ARBA" id="ARBA00023125"/>
    </source>
</evidence>
<evidence type="ECO:0000256" key="4">
    <source>
        <dbReference type="ARBA" id="ARBA00022806"/>
    </source>
</evidence>
<dbReference type="Proteomes" id="UP000526125">
    <property type="component" value="Unassembled WGS sequence"/>
</dbReference>
<evidence type="ECO:0000256" key="1">
    <source>
        <dbReference type="ARBA" id="ARBA00022741"/>
    </source>
</evidence>
<keyword evidence="2" id="KW-0227">DNA damage</keyword>
<keyword evidence="4" id="KW-0347">Helicase</keyword>
<dbReference type="GO" id="GO:0005524">
    <property type="term" value="F:ATP binding"/>
    <property type="evidence" value="ECO:0007669"/>
    <property type="project" value="UniProtKB-KW"/>
</dbReference>